<organism evidence="1 2">
    <name type="scientific">Fibrella rubiginis</name>
    <dbReference type="NCBI Taxonomy" id="2817060"/>
    <lineage>
        <taxon>Bacteria</taxon>
        <taxon>Pseudomonadati</taxon>
        <taxon>Bacteroidota</taxon>
        <taxon>Cytophagia</taxon>
        <taxon>Cytophagales</taxon>
        <taxon>Spirosomataceae</taxon>
        <taxon>Fibrella</taxon>
    </lineage>
</organism>
<dbReference type="RefSeq" id="WP_207364049.1">
    <property type="nucleotide sequence ID" value="NZ_JAFMYV010000003.1"/>
</dbReference>
<dbReference type="EMBL" id="JAFMYV010000003">
    <property type="protein sequence ID" value="MBO0936488.1"/>
    <property type="molecule type" value="Genomic_DNA"/>
</dbReference>
<keyword evidence="2" id="KW-1185">Reference proteome</keyword>
<proteinExistence type="predicted"/>
<reference evidence="1" key="1">
    <citation type="submission" date="2021-03" db="EMBL/GenBank/DDBJ databases">
        <title>Fibrella sp. HMF5335 genome sequencing and assembly.</title>
        <authorList>
            <person name="Kang H."/>
            <person name="Kim H."/>
            <person name="Bae S."/>
            <person name="Joh K."/>
        </authorList>
    </citation>
    <scope>NUCLEOTIDE SEQUENCE</scope>
    <source>
        <strain evidence="1">HMF5335</strain>
    </source>
</reference>
<sequence length="134" mass="15279">MSEIGYLSNQYERLAQTNQVLNEAVLLLKKSWLLTQPGTRRKYPNLSVNAEELNRAQAYILEVLKPMVYPAECGPTGRLIESKQLPPSAELKDIVTTIEQNGILQEKYFSTLNRLLDVLDGERSVLFRKLRTGK</sequence>
<comment type="caution">
    <text evidence="1">The sequence shown here is derived from an EMBL/GenBank/DDBJ whole genome shotgun (WGS) entry which is preliminary data.</text>
</comment>
<gene>
    <name evidence="1" type="ORF">J2I47_08035</name>
</gene>
<accession>A0A939K4A4</accession>
<evidence type="ECO:0000313" key="2">
    <source>
        <dbReference type="Proteomes" id="UP000664034"/>
    </source>
</evidence>
<name>A0A939K4A4_9BACT</name>
<dbReference type="AlphaFoldDB" id="A0A939K4A4"/>
<protein>
    <submittedName>
        <fullName evidence="1">Uncharacterized protein</fullName>
    </submittedName>
</protein>
<dbReference type="Proteomes" id="UP000664034">
    <property type="component" value="Unassembled WGS sequence"/>
</dbReference>
<evidence type="ECO:0000313" key="1">
    <source>
        <dbReference type="EMBL" id="MBO0936488.1"/>
    </source>
</evidence>